<dbReference type="RefSeq" id="WP_194452799.1">
    <property type="nucleotide sequence ID" value="NZ_CP063849.1"/>
</dbReference>
<protein>
    <submittedName>
        <fullName evidence="1">Uncharacterized protein</fullName>
    </submittedName>
</protein>
<dbReference type="Proteomes" id="UP000593892">
    <property type="component" value="Chromosome"/>
</dbReference>
<dbReference type="KEGG" id="pfer:IRI77_14715"/>
<evidence type="ECO:0000313" key="2">
    <source>
        <dbReference type="Proteomes" id="UP000593892"/>
    </source>
</evidence>
<dbReference type="EMBL" id="CP063849">
    <property type="protein sequence ID" value="QOY91145.1"/>
    <property type="molecule type" value="Genomic_DNA"/>
</dbReference>
<name>A0A7S7NWM0_PALFE</name>
<sequence>MRKYLTFRMVWRVNALLIFIAGTGACTTLCFSAWTLLFGSQAAYRANGAVQVEGSGEERWWFGRFETVAGSGYVVAPVSSMQPYKVGSIGKQDSAVRNYLFVQLADKSSRWLMPHNKGLIVSMERYGADGLIPGFESEKRPIKWLVFQVVPADTNGDKSVTSEDRLVFGVANADGSHYVEVVKDIDGVLGSTWVAGDRLVLFYARGGKNMVSEIDFAGRSVVSTKELPKIGT</sequence>
<organism evidence="1 2">
    <name type="scientific">Paludibaculum fermentans</name>
    <dbReference type="NCBI Taxonomy" id="1473598"/>
    <lineage>
        <taxon>Bacteria</taxon>
        <taxon>Pseudomonadati</taxon>
        <taxon>Acidobacteriota</taxon>
        <taxon>Terriglobia</taxon>
        <taxon>Bryobacterales</taxon>
        <taxon>Bryobacteraceae</taxon>
        <taxon>Paludibaculum</taxon>
    </lineage>
</organism>
<proteinExistence type="predicted"/>
<evidence type="ECO:0000313" key="1">
    <source>
        <dbReference type="EMBL" id="QOY91145.1"/>
    </source>
</evidence>
<accession>A0A7S7NWM0</accession>
<gene>
    <name evidence="1" type="ORF">IRI77_14715</name>
</gene>
<dbReference type="PROSITE" id="PS51257">
    <property type="entry name" value="PROKAR_LIPOPROTEIN"/>
    <property type="match status" value="1"/>
</dbReference>
<keyword evidence="2" id="KW-1185">Reference proteome</keyword>
<dbReference type="AlphaFoldDB" id="A0A7S7NWM0"/>
<reference evidence="1 2" key="1">
    <citation type="submission" date="2020-10" db="EMBL/GenBank/DDBJ databases">
        <title>Complete genome sequence of Paludibaculum fermentans P105T, a facultatively anaerobic acidobacterium capable of dissimilatory Fe(III) reduction.</title>
        <authorList>
            <person name="Dedysh S.N."/>
            <person name="Beletsky A.V."/>
            <person name="Kulichevskaya I.S."/>
            <person name="Mardanov A.V."/>
            <person name="Ravin N.V."/>
        </authorList>
    </citation>
    <scope>NUCLEOTIDE SEQUENCE [LARGE SCALE GENOMIC DNA]</scope>
    <source>
        <strain evidence="1 2">P105</strain>
    </source>
</reference>